<evidence type="ECO:0000313" key="11">
    <source>
        <dbReference type="Proteomes" id="UP000749559"/>
    </source>
</evidence>
<dbReference type="GO" id="GO:0000055">
    <property type="term" value="P:ribosomal large subunit export from nucleus"/>
    <property type="evidence" value="ECO:0007669"/>
    <property type="project" value="InterPro"/>
</dbReference>
<accession>A0A8S4Q3C1</accession>
<dbReference type="SUPFAM" id="SSF50978">
    <property type="entry name" value="WD40 repeat-like"/>
    <property type="match status" value="1"/>
</dbReference>
<keyword evidence="4" id="KW-0653">Protein transport</keyword>
<keyword evidence="6" id="KW-0906">Nuclear pore complex</keyword>
<evidence type="ECO:0000256" key="5">
    <source>
        <dbReference type="ARBA" id="ARBA00023010"/>
    </source>
</evidence>
<evidence type="ECO:0000256" key="3">
    <source>
        <dbReference type="ARBA" id="ARBA00022816"/>
    </source>
</evidence>
<comment type="subcellular location">
    <subcellularLocation>
        <location evidence="1">Nucleus</location>
        <location evidence="1">Nuclear pore complex</location>
    </subcellularLocation>
</comment>
<feature type="region of interest" description="Disordered" evidence="9">
    <location>
        <begin position="661"/>
        <end position="693"/>
    </location>
</feature>
<keyword evidence="3" id="KW-0509">mRNA transport</keyword>
<keyword evidence="7" id="KW-0539">Nucleus</keyword>
<evidence type="ECO:0000256" key="6">
    <source>
        <dbReference type="ARBA" id="ARBA00023132"/>
    </source>
</evidence>
<keyword evidence="11" id="KW-1185">Reference proteome</keyword>
<organism evidence="10 11">
    <name type="scientific">Owenia fusiformis</name>
    <name type="common">Polychaete worm</name>
    <dbReference type="NCBI Taxonomy" id="6347"/>
    <lineage>
        <taxon>Eukaryota</taxon>
        <taxon>Metazoa</taxon>
        <taxon>Spiralia</taxon>
        <taxon>Lophotrochozoa</taxon>
        <taxon>Annelida</taxon>
        <taxon>Polychaeta</taxon>
        <taxon>Sedentaria</taxon>
        <taxon>Canalipalpata</taxon>
        <taxon>Sabellida</taxon>
        <taxon>Oweniida</taxon>
        <taxon>Oweniidae</taxon>
        <taxon>Owenia</taxon>
    </lineage>
</organism>
<gene>
    <name evidence="10" type="ORF">OFUS_LOCUS24808</name>
</gene>
<keyword evidence="5" id="KW-0811">Translocation</keyword>
<evidence type="ECO:0000313" key="10">
    <source>
        <dbReference type="EMBL" id="CAH1800974.1"/>
    </source>
</evidence>
<dbReference type="PANTHER" id="PTHR13257">
    <property type="entry name" value="NUCLEOPORIN NUP84-RELATED"/>
    <property type="match status" value="1"/>
</dbReference>
<dbReference type="Pfam" id="PF10168">
    <property type="entry name" value="Nup88"/>
    <property type="match status" value="1"/>
</dbReference>
<keyword evidence="8" id="KW-0175">Coiled coil</keyword>
<sequence length="718" mass="80330">MDEKTWRNFLNEHPIFDEIRQANANQRVPTESLDILAVEDGEVFVWNASTANILTANLKNFVQKNDRSAHFQTLICNNAPVFNVSSLLFNQTGHQVALVGSCGISVVQLPRHCGKHAEFEGGKPKISCKTIPVAERFFLTNDRVRVLHAAWHPGSETGQHLVVLTSDDTIRIYNINEPQHADQTFHLSDLPLNVTTAVSRSVFAEVSMGEIAVSFDFGPPHDIKLSSLSKAKTEIAWPIYILKGNGDVYSLNTSVNARGIKSKVTGPLAMHPPAEDNYGVDACSIRCIHSSPPVIVIATCSGNLHHCILLSGDQNDDVSSSFFNAGSNSTLAFDDTSEAVMYVYETVELELSLTTVAIETDEVVDNDFNCPITLHKDVATLHRYHCSHSSGVHTVVLPWLPKFEEFCQLDAQDVMSQLGQQEEAIVEHLVCTKPMSTSAPSPILGLCMTVEHLLGATLMCLTSSYDCIALPLLSSHRGVPPPLLSSSPSKRALSPLRALQKEPFNQHIAKILKRNASNPILKTDSNTDLSPQECFQLLTRASQVFREEYIQKHDLAREEIERRVRILKQQKEVQQSDLEYCKVMKDELTDSARNLAEKYEDALDRQQAIVSRVDNILRKVQLKLPVLSDAERTMQRDLKTMDTKLKHFKNSIEQIKIKQDYQRRQISQQQRQDSRGQHGSPVMSKSQTQQLKKVLMEESEQISNLVKQVNEIKMAVNG</sequence>
<keyword evidence="2" id="KW-0813">Transport</keyword>
<reference evidence="10" key="1">
    <citation type="submission" date="2022-03" db="EMBL/GenBank/DDBJ databases">
        <authorList>
            <person name="Martin C."/>
        </authorList>
    </citation>
    <scope>NUCLEOTIDE SEQUENCE</scope>
</reference>
<dbReference type="Gene3D" id="2.130.10.10">
    <property type="entry name" value="YVTN repeat-like/Quinoprotein amine dehydrogenase"/>
    <property type="match status" value="1"/>
</dbReference>
<dbReference type="InterPro" id="IPR037700">
    <property type="entry name" value="NUP88/NUP82"/>
</dbReference>
<dbReference type="InterPro" id="IPR019321">
    <property type="entry name" value="Nucleoporin_Nup88"/>
</dbReference>
<dbReference type="PANTHER" id="PTHR13257:SF0">
    <property type="entry name" value="NUCLEAR PORE COMPLEX PROTEIN NUP88"/>
    <property type="match status" value="1"/>
</dbReference>
<dbReference type="GO" id="GO:0006606">
    <property type="term" value="P:protein import into nucleus"/>
    <property type="evidence" value="ECO:0007669"/>
    <property type="project" value="TreeGrafter"/>
</dbReference>
<evidence type="ECO:0008006" key="12">
    <source>
        <dbReference type="Google" id="ProtNLM"/>
    </source>
</evidence>
<feature type="coiled-coil region" evidence="8">
    <location>
        <begin position="550"/>
        <end position="605"/>
    </location>
</feature>
<evidence type="ECO:0000256" key="9">
    <source>
        <dbReference type="SAM" id="MobiDB-lite"/>
    </source>
</evidence>
<evidence type="ECO:0000256" key="1">
    <source>
        <dbReference type="ARBA" id="ARBA00004567"/>
    </source>
</evidence>
<evidence type="ECO:0000256" key="2">
    <source>
        <dbReference type="ARBA" id="ARBA00022448"/>
    </source>
</evidence>
<dbReference type="InterPro" id="IPR015943">
    <property type="entry name" value="WD40/YVTN_repeat-like_dom_sf"/>
</dbReference>
<dbReference type="GO" id="GO:0005643">
    <property type="term" value="C:nuclear pore"/>
    <property type="evidence" value="ECO:0007669"/>
    <property type="project" value="UniProtKB-SubCell"/>
</dbReference>
<name>A0A8S4Q3C1_OWEFU</name>
<comment type="caution">
    <text evidence="10">The sequence shown here is derived from an EMBL/GenBank/DDBJ whole genome shotgun (WGS) entry which is preliminary data.</text>
</comment>
<dbReference type="InterPro" id="IPR036322">
    <property type="entry name" value="WD40_repeat_dom_sf"/>
</dbReference>
<protein>
    <recommendedName>
        <fullName evidence="12">Nuclear pore complex protein Nup88</fullName>
    </recommendedName>
</protein>
<dbReference type="EMBL" id="CAIIXF020000012">
    <property type="protein sequence ID" value="CAH1800974.1"/>
    <property type="molecule type" value="Genomic_DNA"/>
</dbReference>
<dbReference type="OrthoDB" id="341482at2759"/>
<dbReference type="GO" id="GO:0006406">
    <property type="term" value="P:mRNA export from nucleus"/>
    <property type="evidence" value="ECO:0007669"/>
    <property type="project" value="TreeGrafter"/>
</dbReference>
<dbReference type="GO" id="GO:0000056">
    <property type="term" value="P:ribosomal small subunit export from nucleus"/>
    <property type="evidence" value="ECO:0007669"/>
    <property type="project" value="InterPro"/>
</dbReference>
<dbReference type="GO" id="GO:0017056">
    <property type="term" value="F:structural constituent of nuclear pore"/>
    <property type="evidence" value="ECO:0007669"/>
    <property type="project" value="InterPro"/>
</dbReference>
<evidence type="ECO:0000256" key="7">
    <source>
        <dbReference type="ARBA" id="ARBA00023242"/>
    </source>
</evidence>
<evidence type="ECO:0000256" key="8">
    <source>
        <dbReference type="SAM" id="Coils"/>
    </source>
</evidence>
<evidence type="ECO:0000256" key="4">
    <source>
        <dbReference type="ARBA" id="ARBA00022927"/>
    </source>
</evidence>
<proteinExistence type="predicted"/>
<dbReference type="Proteomes" id="UP000749559">
    <property type="component" value="Unassembled WGS sequence"/>
</dbReference>
<dbReference type="AlphaFoldDB" id="A0A8S4Q3C1"/>